<keyword evidence="2" id="KW-0472">Membrane</keyword>
<sequence>MIGIGKGNQNNRAKKKKVWMYASISIGVLLLCIVSLFTYQAIGAFNTLDSLDKPKDTIPIGQYKEDESMKPVKWEGTERVNILLMGGDNRGLKENEKARSDSMLLATFDPVTKKAHLLSILRDTYVRIEGHGEGRINTALALGGPNLAMKTIGDLIGLDIQYYVYTDFEGFKSLIDAIDGIDFYVEKDMTYTDKADGNRYDIHLKKGQQKLDGDKALQYVRFRHDAMSDFTRTERQRNLLSAVADKLKSGWNLMRMKQILESVAPYIKTNLDISDMLKLATLGVESHMAGSAQIPPMDLLAGKSVRGASVLGVKNNEKLRDYVQEVLLKDDKGSVNSGGSSDRK</sequence>
<comment type="similarity">
    <text evidence="1">Belongs to the LytR/CpsA/Psr (LCP) family.</text>
</comment>
<gene>
    <name evidence="4" type="ORF">LQV63_29990</name>
</gene>
<protein>
    <submittedName>
        <fullName evidence="4">LCP family protein</fullName>
    </submittedName>
</protein>
<dbReference type="NCBIfam" id="TIGR00350">
    <property type="entry name" value="lytR_cpsA_psr"/>
    <property type="match status" value="1"/>
</dbReference>
<dbReference type="PANTHER" id="PTHR33392:SF6">
    <property type="entry name" value="POLYISOPRENYL-TEICHOIC ACID--PEPTIDOGLYCAN TEICHOIC ACID TRANSFERASE TAGU"/>
    <property type="match status" value="1"/>
</dbReference>
<evidence type="ECO:0000313" key="4">
    <source>
        <dbReference type="EMBL" id="MCE5173472.1"/>
    </source>
</evidence>
<keyword evidence="5" id="KW-1185">Reference proteome</keyword>
<evidence type="ECO:0000256" key="2">
    <source>
        <dbReference type="SAM" id="Phobius"/>
    </source>
</evidence>
<dbReference type="Proteomes" id="UP001199916">
    <property type="component" value="Unassembled WGS sequence"/>
</dbReference>
<comment type="caution">
    <text evidence="4">The sequence shown here is derived from an EMBL/GenBank/DDBJ whole genome shotgun (WGS) entry which is preliminary data.</text>
</comment>
<keyword evidence="2" id="KW-0812">Transmembrane</keyword>
<feature type="transmembrane region" description="Helical" evidence="2">
    <location>
        <begin position="18"/>
        <end position="39"/>
    </location>
</feature>
<feature type="domain" description="Cell envelope-related transcriptional attenuator" evidence="3">
    <location>
        <begin position="99"/>
        <end position="248"/>
    </location>
</feature>
<dbReference type="Pfam" id="PF03816">
    <property type="entry name" value="LytR_cpsA_psr"/>
    <property type="match status" value="1"/>
</dbReference>
<dbReference type="Gene3D" id="3.40.630.190">
    <property type="entry name" value="LCP protein"/>
    <property type="match status" value="1"/>
</dbReference>
<evidence type="ECO:0000259" key="3">
    <source>
        <dbReference type="Pfam" id="PF03816"/>
    </source>
</evidence>
<accession>A0ABS8YQ99</accession>
<evidence type="ECO:0000256" key="1">
    <source>
        <dbReference type="ARBA" id="ARBA00006068"/>
    </source>
</evidence>
<reference evidence="4 5" key="1">
    <citation type="submission" date="2021-11" db="EMBL/GenBank/DDBJ databases">
        <title>Draft genome sequence of Paenibacillus profundus YoMME, a new Gram-positive bacteria with exoelectrogenic properties.</title>
        <authorList>
            <person name="Hubenova Y."/>
            <person name="Hubenova E."/>
            <person name="Manasiev Y."/>
            <person name="Peykov S."/>
            <person name="Mitov M."/>
        </authorList>
    </citation>
    <scope>NUCLEOTIDE SEQUENCE [LARGE SCALE GENOMIC DNA]</scope>
    <source>
        <strain evidence="4 5">YoMME</strain>
    </source>
</reference>
<dbReference type="PANTHER" id="PTHR33392">
    <property type="entry name" value="POLYISOPRENYL-TEICHOIC ACID--PEPTIDOGLYCAN TEICHOIC ACID TRANSFERASE TAGU"/>
    <property type="match status" value="1"/>
</dbReference>
<organism evidence="4 5">
    <name type="scientific">Paenibacillus profundus</name>
    <dbReference type="NCBI Taxonomy" id="1173085"/>
    <lineage>
        <taxon>Bacteria</taxon>
        <taxon>Bacillati</taxon>
        <taxon>Bacillota</taxon>
        <taxon>Bacilli</taxon>
        <taxon>Bacillales</taxon>
        <taxon>Paenibacillaceae</taxon>
        <taxon>Paenibacillus</taxon>
    </lineage>
</organism>
<evidence type="ECO:0000313" key="5">
    <source>
        <dbReference type="Proteomes" id="UP001199916"/>
    </source>
</evidence>
<dbReference type="InterPro" id="IPR050922">
    <property type="entry name" value="LytR/CpsA/Psr_CW_biosynth"/>
</dbReference>
<dbReference type="EMBL" id="JAJNBZ010000053">
    <property type="protein sequence ID" value="MCE5173472.1"/>
    <property type="molecule type" value="Genomic_DNA"/>
</dbReference>
<dbReference type="RefSeq" id="WP_233699404.1">
    <property type="nucleotide sequence ID" value="NZ_JAJNBZ010000053.1"/>
</dbReference>
<dbReference type="InterPro" id="IPR004474">
    <property type="entry name" value="LytR_CpsA_psr"/>
</dbReference>
<name>A0ABS8YQ99_9BACL</name>
<keyword evidence="2" id="KW-1133">Transmembrane helix</keyword>
<proteinExistence type="inferred from homology"/>